<evidence type="ECO:0000256" key="1">
    <source>
        <dbReference type="SAM" id="MobiDB-lite"/>
    </source>
</evidence>
<reference evidence="3" key="1">
    <citation type="submission" date="2019-05" db="EMBL/GenBank/DDBJ databases">
        <title>Annotation for the trematode Fasciolopsis buski.</title>
        <authorList>
            <person name="Choi Y.-J."/>
        </authorList>
    </citation>
    <scope>NUCLEOTIDE SEQUENCE</scope>
    <source>
        <strain evidence="3">HT</strain>
        <tissue evidence="3">Whole worm</tissue>
    </source>
</reference>
<dbReference type="GO" id="GO:0046983">
    <property type="term" value="F:protein dimerization activity"/>
    <property type="evidence" value="ECO:0007669"/>
    <property type="project" value="InterPro"/>
</dbReference>
<dbReference type="AlphaFoldDB" id="A0A8E0VPD4"/>
<evidence type="ECO:0000313" key="3">
    <source>
        <dbReference type="EMBL" id="KAA0199263.1"/>
    </source>
</evidence>
<dbReference type="SMART" id="SM00353">
    <property type="entry name" value="HLH"/>
    <property type="match status" value="1"/>
</dbReference>
<dbReference type="InterPro" id="IPR011598">
    <property type="entry name" value="bHLH_dom"/>
</dbReference>
<dbReference type="SUPFAM" id="SSF47459">
    <property type="entry name" value="HLH, helix-loop-helix DNA-binding domain"/>
    <property type="match status" value="1"/>
</dbReference>
<organism evidence="3 4">
    <name type="scientific">Fasciolopsis buskii</name>
    <dbReference type="NCBI Taxonomy" id="27845"/>
    <lineage>
        <taxon>Eukaryota</taxon>
        <taxon>Metazoa</taxon>
        <taxon>Spiralia</taxon>
        <taxon>Lophotrochozoa</taxon>
        <taxon>Platyhelminthes</taxon>
        <taxon>Trematoda</taxon>
        <taxon>Digenea</taxon>
        <taxon>Plagiorchiida</taxon>
        <taxon>Echinostomata</taxon>
        <taxon>Echinostomatoidea</taxon>
        <taxon>Fasciolidae</taxon>
        <taxon>Fasciolopsis</taxon>
    </lineage>
</organism>
<feature type="domain" description="BHLH" evidence="2">
    <location>
        <begin position="126"/>
        <end position="183"/>
    </location>
</feature>
<dbReference type="Proteomes" id="UP000728185">
    <property type="component" value="Unassembled WGS sequence"/>
</dbReference>
<name>A0A8E0VPD4_9TREM</name>
<dbReference type="PROSITE" id="PS50888">
    <property type="entry name" value="BHLH"/>
    <property type="match status" value="1"/>
</dbReference>
<feature type="compositionally biased region" description="Polar residues" evidence="1">
    <location>
        <begin position="59"/>
        <end position="75"/>
    </location>
</feature>
<comment type="caution">
    <text evidence="3">The sequence shown here is derived from an EMBL/GenBank/DDBJ whole genome shotgun (WGS) entry which is preliminary data.</text>
</comment>
<protein>
    <recommendedName>
        <fullName evidence="2">BHLH domain-containing protein</fullName>
    </recommendedName>
</protein>
<dbReference type="Gene3D" id="4.10.280.10">
    <property type="entry name" value="Helix-loop-helix DNA-binding domain"/>
    <property type="match status" value="1"/>
</dbReference>
<sequence length="403" mass="44549">MLDARFPKSSIMQMHEQPELDSQMSNGDNDGDLAESNQCSFSLLDSDDEFAAGNDADHSGSQNGPDFTNLSSSLTDAIVSSPSSLSNSVDECSLTRPSETKTDSACTKTTTITTTKVVGHVRAKHDRRTAKQLTERKRRDRINALLDTLRNLILRLLRKNPRHHRKLEKADILELVVSFLKRELQKSRQSHDSSGESKATALPAIQPVPIPNGQETKSSSNVASFVPDMFVPSTPIPVTYQPNSYDPYSSNFVIPVSQLPTNPYVVVTDPIQNPVPTYPAQCPATGFYPFRQYNDAVSTNSCSAVSFNTTVTNRRPLGSIENMNRMSNFPVPTQTSPMKEARQTQKSLNLGNIQTRGFTSSASTGMEVTYKFPPPNDENEANYSHLQNILNSAPSQTLWRPYV</sequence>
<dbReference type="Pfam" id="PF00010">
    <property type="entry name" value="HLH"/>
    <property type="match status" value="1"/>
</dbReference>
<feature type="compositionally biased region" description="Basic and acidic residues" evidence="1">
    <location>
        <begin position="186"/>
        <end position="195"/>
    </location>
</feature>
<feature type="region of interest" description="Disordered" evidence="1">
    <location>
        <begin position="50"/>
        <end position="107"/>
    </location>
</feature>
<proteinExistence type="predicted"/>
<accession>A0A8E0VPD4</accession>
<dbReference type="EMBL" id="LUCM01001230">
    <property type="protein sequence ID" value="KAA0199263.1"/>
    <property type="molecule type" value="Genomic_DNA"/>
</dbReference>
<keyword evidence="4" id="KW-1185">Reference proteome</keyword>
<evidence type="ECO:0000259" key="2">
    <source>
        <dbReference type="PROSITE" id="PS50888"/>
    </source>
</evidence>
<evidence type="ECO:0000313" key="4">
    <source>
        <dbReference type="Proteomes" id="UP000728185"/>
    </source>
</evidence>
<gene>
    <name evidence="3" type="ORF">FBUS_03085</name>
</gene>
<dbReference type="InterPro" id="IPR036638">
    <property type="entry name" value="HLH_DNA-bd_sf"/>
</dbReference>
<dbReference type="CDD" id="cd11410">
    <property type="entry name" value="bHLH_O_HES"/>
    <property type="match status" value="1"/>
</dbReference>
<dbReference type="OrthoDB" id="6085656at2759"/>
<feature type="region of interest" description="Disordered" evidence="1">
    <location>
        <begin position="186"/>
        <end position="219"/>
    </location>
</feature>